<feature type="transmembrane region" description="Helical" evidence="6">
    <location>
        <begin position="371"/>
        <end position="394"/>
    </location>
</feature>
<feature type="transmembrane region" description="Helical" evidence="6">
    <location>
        <begin position="324"/>
        <end position="351"/>
    </location>
</feature>
<feature type="transmembrane region" description="Helical" evidence="6">
    <location>
        <begin position="715"/>
        <end position="737"/>
    </location>
</feature>
<dbReference type="Proteomes" id="UP000199045">
    <property type="component" value="Unassembled WGS sequence"/>
</dbReference>
<feature type="transmembrane region" description="Helical" evidence="6">
    <location>
        <begin position="415"/>
        <end position="439"/>
    </location>
</feature>
<name>A0A1G8AH43_CHIFI</name>
<dbReference type="InterPro" id="IPR003838">
    <property type="entry name" value="ABC3_permease_C"/>
</dbReference>
<dbReference type="EMBL" id="FNBN01000009">
    <property type="protein sequence ID" value="SDH20325.1"/>
    <property type="molecule type" value="Genomic_DNA"/>
</dbReference>
<dbReference type="Pfam" id="PF02687">
    <property type="entry name" value="FtsX"/>
    <property type="match status" value="2"/>
</dbReference>
<comment type="subcellular location">
    <subcellularLocation>
        <location evidence="1">Cell membrane</location>
        <topology evidence="1">Multi-pass membrane protein</topology>
    </subcellularLocation>
</comment>
<evidence type="ECO:0000259" key="7">
    <source>
        <dbReference type="Pfam" id="PF02687"/>
    </source>
</evidence>
<dbReference type="AlphaFoldDB" id="A0A1G8AH43"/>
<proteinExistence type="predicted"/>
<keyword evidence="5 6" id="KW-0472">Membrane</keyword>
<dbReference type="PANTHER" id="PTHR30572">
    <property type="entry name" value="MEMBRANE COMPONENT OF TRANSPORTER-RELATED"/>
    <property type="match status" value="1"/>
</dbReference>
<evidence type="ECO:0000256" key="4">
    <source>
        <dbReference type="ARBA" id="ARBA00022989"/>
    </source>
</evidence>
<feature type="transmembrane region" description="Helical" evidence="6">
    <location>
        <begin position="277"/>
        <end position="299"/>
    </location>
</feature>
<accession>A0A1G8AH43</accession>
<keyword evidence="3 6" id="KW-0812">Transmembrane</keyword>
<dbReference type="STRING" id="104663.SAMN04488121_109257"/>
<feature type="domain" description="ABC3 transporter permease C-terminal" evidence="7">
    <location>
        <begin position="664"/>
        <end position="774"/>
    </location>
</feature>
<evidence type="ECO:0000313" key="9">
    <source>
        <dbReference type="EMBL" id="SDH20325.1"/>
    </source>
</evidence>
<dbReference type="InterPro" id="IPR025857">
    <property type="entry name" value="MacB_PCD"/>
</dbReference>
<keyword evidence="2" id="KW-1003">Cell membrane</keyword>
<evidence type="ECO:0000256" key="3">
    <source>
        <dbReference type="ARBA" id="ARBA00022692"/>
    </source>
</evidence>
<evidence type="ECO:0000313" key="10">
    <source>
        <dbReference type="Proteomes" id="UP000199045"/>
    </source>
</evidence>
<evidence type="ECO:0000256" key="2">
    <source>
        <dbReference type="ARBA" id="ARBA00022475"/>
    </source>
</evidence>
<sequence>MLQHYLKITSRSFVKNRLAALINICGLAIGLTAGMLIILIIKSEFEQDRFHKNIDHIYMLLSNSRQEGTIKTGSSMPALLTGAIRNSIPEVNYAAHCSSNSQQLLTYGGKSIYEDGIYAEPDLLNIMHFPALQGNPITALGDASSIVLSVSTAKKLFGNEDPMGKIIRHNNQHDLKVGAIMQDLPANSSVNFHVALPFRIWERENAGTFRNWDAYVLASYVELKPGANLTAVNKKINALFPTPPTDINTGVFVYPFKDRYLYSSFKNGKPNGGRIEIVLLFAVIGVCIILVACINFMNLSTARSAMRSREVGVRKTLGATKKQVIVQFLGEALMMTTLALLIAVILAVLFLPSVNYFTGKNITISLSDWQLWLLVTGMTLLTGLIAGSYPAFVMSAFQPVRVLKGVITNKKSSGLLRKGLVTFQFIISIFLIITTIVIYRQQSYIQQRPIGYEQSNLIDIPARGEMSTKLGVMKNDLLQLPGVMAVSAGADDLVRFGGATDGIDWPGKTADQNFYINVSDVAYDWVKTAGLQILEGRDFNPAFGVDSTGCILNAAAVRKMGLKEPVVGTKLGKNTIVGVVADFSFNDAFNAPGPLIVYLNHGPLSHLFVRLRNDANWQKRLAQIEQIVKKHNPDYPFEFHFTKDNYQRQFKGIRSTGQMVSLTGILAIFISCMGLFGLSAFLAERRNKEIGIRKVFGANVTKIWLMLSQDFLKPVLIAFLIAAPLAGWAMHLLLFSFDYHINLSWWMFALAGVLVLLVALFTISYQGIKAALTNPVDSLRAE</sequence>
<dbReference type="Pfam" id="PF12704">
    <property type="entry name" value="MacB_PCD"/>
    <property type="match status" value="1"/>
</dbReference>
<protein>
    <submittedName>
        <fullName evidence="9">FtsX-like permease family protein</fullName>
    </submittedName>
</protein>
<dbReference type="PANTHER" id="PTHR30572:SF18">
    <property type="entry name" value="ABC-TYPE MACROLIDE FAMILY EXPORT SYSTEM PERMEASE COMPONENT 2"/>
    <property type="match status" value="1"/>
</dbReference>
<feature type="transmembrane region" description="Helical" evidence="6">
    <location>
        <begin position="659"/>
        <end position="683"/>
    </location>
</feature>
<dbReference type="RefSeq" id="WP_089837128.1">
    <property type="nucleotide sequence ID" value="NZ_FNBN01000009.1"/>
</dbReference>
<feature type="domain" description="ABC3 transporter permease C-terminal" evidence="7">
    <location>
        <begin position="283"/>
        <end position="394"/>
    </location>
</feature>
<dbReference type="OrthoDB" id="5933722at2"/>
<dbReference type="GO" id="GO:0022857">
    <property type="term" value="F:transmembrane transporter activity"/>
    <property type="evidence" value="ECO:0007669"/>
    <property type="project" value="TreeGrafter"/>
</dbReference>
<feature type="domain" description="MacB-like periplasmic core" evidence="8">
    <location>
        <begin position="21"/>
        <end position="238"/>
    </location>
</feature>
<gene>
    <name evidence="9" type="ORF">SAMN04488121_109257</name>
</gene>
<keyword evidence="4 6" id="KW-1133">Transmembrane helix</keyword>
<feature type="transmembrane region" description="Helical" evidence="6">
    <location>
        <begin position="743"/>
        <end position="763"/>
    </location>
</feature>
<evidence type="ECO:0000256" key="6">
    <source>
        <dbReference type="SAM" id="Phobius"/>
    </source>
</evidence>
<evidence type="ECO:0000259" key="8">
    <source>
        <dbReference type="Pfam" id="PF12704"/>
    </source>
</evidence>
<reference evidence="9 10" key="1">
    <citation type="submission" date="2016-10" db="EMBL/GenBank/DDBJ databases">
        <authorList>
            <person name="de Groot N.N."/>
        </authorList>
    </citation>
    <scope>NUCLEOTIDE SEQUENCE [LARGE SCALE GENOMIC DNA]</scope>
    <source>
        <strain evidence="9 10">DSM 527</strain>
    </source>
</reference>
<dbReference type="GO" id="GO:0005886">
    <property type="term" value="C:plasma membrane"/>
    <property type="evidence" value="ECO:0007669"/>
    <property type="project" value="UniProtKB-SubCell"/>
</dbReference>
<feature type="transmembrane region" description="Helical" evidence="6">
    <location>
        <begin position="20"/>
        <end position="41"/>
    </location>
</feature>
<evidence type="ECO:0000256" key="1">
    <source>
        <dbReference type="ARBA" id="ARBA00004651"/>
    </source>
</evidence>
<dbReference type="InterPro" id="IPR050250">
    <property type="entry name" value="Macrolide_Exporter_MacB"/>
</dbReference>
<evidence type="ECO:0000256" key="5">
    <source>
        <dbReference type="ARBA" id="ARBA00023136"/>
    </source>
</evidence>
<organism evidence="9 10">
    <name type="scientific">Chitinophaga filiformis</name>
    <name type="common">Myxococcus filiformis</name>
    <name type="synonym">Flexibacter filiformis</name>
    <dbReference type="NCBI Taxonomy" id="104663"/>
    <lineage>
        <taxon>Bacteria</taxon>
        <taxon>Pseudomonadati</taxon>
        <taxon>Bacteroidota</taxon>
        <taxon>Chitinophagia</taxon>
        <taxon>Chitinophagales</taxon>
        <taxon>Chitinophagaceae</taxon>
        <taxon>Chitinophaga</taxon>
    </lineage>
</organism>